<dbReference type="AlphaFoldDB" id="A0A382FN07"/>
<reference evidence="6" key="1">
    <citation type="submission" date="2018-05" db="EMBL/GenBank/DDBJ databases">
        <authorList>
            <person name="Lanie J.A."/>
            <person name="Ng W.-L."/>
            <person name="Kazmierczak K.M."/>
            <person name="Andrzejewski T.M."/>
            <person name="Davidsen T.M."/>
            <person name="Wayne K.J."/>
            <person name="Tettelin H."/>
            <person name="Glass J.I."/>
            <person name="Rusch D."/>
            <person name="Podicherti R."/>
            <person name="Tsui H.-C.T."/>
            <person name="Winkler M.E."/>
        </authorList>
    </citation>
    <scope>NUCLEOTIDE SEQUENCE</scope>
</reference>
<evidence type="ECO:0000256" key="2">
    <source>
        <dbReference type="ARBA" id="ARBA00022692"/>
    </source>
</evidence>
<dbReference type="GO" id="GO:0065002">
    <property type="term" value="P:intracellular protein transmembrane transport"/>
    <property type="evidence" value="ECO:0007669"/>
    <property type="project" value="TreeGrafter"/>
</dbReference>
<dbReference type="PANTHER" id="PTHR30371">
    <property type="entry name" value="SEC-INDEPENDENT PROTEIN TRANSLOCASE PROTEIN TATC"/>
    <property type="match status" value="1"/>
</dbReference>
<evidence type="ECO:0000256" key="5">
    <source>
        <dbReference type="SAM" id="Phobius"/>
    </source>
</evidence>
<dbReference type="InterPro" id="IPR002033">
    <property type="entry name" value="TatC"/>
</dbReference>
<keyword evidence="4 5" id="KW-0472">Membrane</keyword>
<dbReference type="EMBL" id="UINC01050484">
    <property type="protein sequence ID" value="SVB63497.1"/>
    <property type="molecule type" value="Genomic_DNA"/>
</dbReference>
<comment type="subcellular location">
    <subcellularLocation>
        <location evidence="1">Membrane</location>
        <topology evidence="1">Multi-pass membrane protein</topology>
    </subcellularLocation>
</comment>
<name>A0A382FN07_9ZZZZ</name>
<dbReference type="GO" id="GO:0009977">
    <property type="term" value="F:proton motive force dependent protein transmembrane transporter activity"/>
    <property type="evidence" value="ECO:0007669"/>
    <property type="project" value="TreeGrafter"/>
</dbReference>
<feature type="transmembrane region" description="Helical" evidence="5">
    <location>
        <begin position="89"/>
        <end position="111"/>
    </location>
</feature>
<feature type="non-terminal residue" evidence="6">
    <location>
        <position position="1"/>
    </location>
</feature>
<dbReference type="Pfam" id="PF00902">
    <property type="entry name" value="TatC"/>
    <property type="match status" value="1"/>
</dbReference>
<evidence type="ECO:0000313" key="6">
    <source>
        <dbReference type="EMBL" id="SVB63497.1"/>
    </source>
</evidence>
<evidence type="ECO:0000256" key="3">
    <source>
        <dbReference type="ARBA" id="ARBA00022989"/>
    </source>
</evidence>
<feature type="transmembrane region" description="Helical" evidence="5">
    <location>
        <begin position="206"/>
        <end position="225"/>
    </location>
</feature>
<dbReference type="PANTHER" id="PTHR30371:SF0">
    <property type="entry name" value="SEC-INDEPENDENT PROTEIN TRANSLOCASE PROTEIN TATC, CHLOROPLASTIC-RELATED"/>
    <property type="match status" value="1"/>
</dbReference>
<sequence>VSARFLLSEIIRTVVKNVNFTEKIPVSHHLIEIRDRMVLVGIVVGLFFGLCFYFIDFLLLWLQDPLPSKYRNELIYIAPTEVFFTHMKVAFMGSLFISMPFILYHIWFFVAPGLKVKEKKITSMFVLAGTFFFLFGGIFCYFLVLPLGLKFLLGYGSKFWTMQVTIQLYFNFVVKLILAFAFAFQTPLLMVLLTKFGVINTVQMKVYRKWAFLGCFLLASVLTPPDIITQVLLGFPLYGLYEFGVIISTWFEDPKQRELILRRMEAEKQARKMAKQGKTAPKPKGKVIVKKVVLDE</sequence>
<gene>
    <name evidence="6" type="ORF">METZ01_LOCUS216351</name>
</gene>
<feature type="transmembrane region" description="Helical" evidence="5">
    <location>
        <begin position="123"/>
        <end position="149"/>
    </location>
</feature>
<protein>
    <recommendedName>
        <fullName evidence="7">Twin-arginine translocase subunit TatC</fullName>
    </recommendedName>
</protein>
<keyword evidence="3 5" id="KW-1133">Transmembrane helix</keyword>
<organism evidence="6">
    <name type="scientific">marine metagenome</name>
    <dbReference type="NCBI Taxonomy" id="408172"/>
    <lineage>
        <taxon>unclassified sequences</taxon>
        <taxon>metagenomes</taxon>
        <taxon>ecological metagenomes</taxon>
    </lineage>
</organism>
<accession>A0A382FN07</accession>
<evidence type="ECO:0000256" key="4">
    <source>
        <dbReference type="ARBA" id="ARBA00023136"/>
    </source>
</evidence>
<dbReference type="PRINTS" id="PR01840">
    <property type="entry name" value="TATCFAMILY"/>
</dbReference>
<dbReference type="GO" id="GO:0043953">
    <property type="term" value="P:protein transport by the Tat complex"/>
    <property type="evidence" value="ECO:0007669"/>
    <property type="project" value="TreeGrafter"/>
</dbReference>
<dbReference type="HAMAP" id="MF_00902">
    <property type="entry name" value="TatC"/>
    <property type="match status" value="1"/>
</dbReference>
<dbReference type="GO" id="GO:0033281">
    <property type="term" value="C:TAT protein transport complex"/>
    <property type="evidence" value="ECO:0007669"/>
    <property type="project" value="TreeGrafter"/>
</dbReference>
<dbReference type="NCBIfam" id="TIGR00945">
    <property type="entry name" value="tatC"/>
    <property type="match status" value="1"/>
</dbReference>
<keyword evidence="2 5" id="KW-0812">Transmembrane</keyword>
<proteinExistence type="inferred from homology"/>
<feature type="transmembrane region" description="Helical" evidence="5">
    <location>
        <begin position="37"/>
        <end position="62"/>
    </location>
</feature>
<evidence type="ECO:0000256" key="1">
    <source>
        <dbReference type="ARBA" id="ARBA00004141"/>
    </source>
</evidence>
<evidence type="ECO:0008006" key="7">
    <source>
        <dbReference type="Google" id="ProtNLM"/>
    </source>
</evidence>
<feature type="transmembrane region" description="Helical" evidence="5">
    <location>
        <begin position="169"/>
        <end position="194"/>
    </location>
</feature>